<evidence type="ECO:0000313" key="1">
    <source>
        <dbReference type="EMBL" id="KAF5377550.1"/>
    </source>
</evidence>
<sequence length="96" mass="9718">MLSSSPVTPVDIALPTAPADCVDAGAPADVLVGTDPAVLVGEDPAVLAGEDSAVLAGEDSTVLAEPVAFEHLTSEEILKLLDKVKSAHCQKVVEIS</sequence>
<reference evidence="1 2" key="1">
    <citation type="journal article" date="2020" name="ISME J.">
        <title>Uncovering the hidden diversity of litter-decomposition mechanisms in mushroom-forming fungi.</title>
        <authorList>
            <person name="Floudas D."/>
            <person name="Bentzer J."/>
            <person name="Ahren D."/>
            <person name="Johansson T."/>
            <person name="Persson P."/>
            <person name="Tunlid A."/>
        </authorList>
    </citation>
    <scope>NUCLEOTIDE SEQUENCE [LARGE SCALE GENOMIC DNA]</scope>
    <source>
        <strain evidence="1 2">CBS 661.87</strain>
    </source>
</reference>
<keyword evidence="2" id="KW-1185">Reference proteome</keyword>
<dbReference type="EMBL" id="JAACJP010000023">
    <property type="protein sequence ID" value="KAF5377550.1"/>
    <property type="molecule type" value="Genomic_DNA"/>
</dbReference>
<accession>A0A8H5H6Z1</accession>
<dbReference type="AlphaFoldDB" id="A0A8H5H6Z1"/>
<evidence type="ECO:0000313" key="2">
    <source>
        <dbReference type="Proteomes" id="UP000565441"/>
    </source>
</evidence>
<comment type="caution">
    <text evidence="1">The sequence shown here is derived from an EMBL/GenBank/DDBJ whole genome shotgun (WGS) entry which is preliminary data.</text>
</comment>
<protein>
    <submittedName>
        <fullName evidence="1">Uncharacterized protein</fullName>
    </submittedName>
</protein>
<organism evidence="1 2">
    <name type="scientific">Tricholomella constricta</name>
    <dbReference type="NCBI Taxonomy" id="117010"/>
    <lineage>
        <taxon>Eukaryota</taxon>
        <taxon>Fungi</taxon>
        <taxon>Dikarya</taxon>
        <taxon>Basidiomycota</taxon>
        <taxon>Agaricomycotina</taxon>
        <taxon>Agaricomycetes</taxon>
        <taxon>Agaricomycetidae</taxon>
        <taxon>Agaricales</taxon>
        <taxon>Tricholomatineae</taxon>
        <taxon>Lyophyllaceae</taxon>
        <taxon>Tricholomella</taxon>
    </lineage>
</organism>
<name>A0A8H5H6Z1_9AGAR</name>
<proteinExistence type="predicted"/>
<gene>
    <name evidence="1" type="ORF">D9615_005203</name>
</gene>
<dbReference type="Proteomes" id="UP000565441">
    <property type="component" value="Unassembled WGS sequence"/>
</dbReference>